<feature type="transmembrane region" description="Helical" evidence="6">
    <location>
        <begin position="26"/>
        <end position="44"/>
    </location>
</feature>
<dbReference type="PANTHER" id="PTHR32196:SF72">
    <property type="entry name" value="RIBOSE IMPORT PERMEASE PROTEIN RBSC"/>
    <property type="match status" value="1"/>
</dbReference>
<comment type="subcellular location">
    <subcellularLocation>
        <location evidence="1">Cell membrane</location>
        <topology evidence="1">Multi-pass membrane protein</topology>
    </subcellularLocation>
</comment>
<evidence type="ECO:0000256" key="5">
    <source>
        <dbReference type="ARBA" id="ARBA00023136"/>
    </source>
</evidence>
<dbReference type="RefSeq" id="WP_121257636.1">
    <property type="nucleotide sequence ID" value="NZ_RBIL01000002.1"/>
</dbReference>
<feature type="transmembrane region" description="Helical" evidence="6">
    <location>
        <begin position="277"/>
        <end position="301"/>
    </location>
</feature>
<comment type="caution">
    <text evidence="7">The sequence shown here is derived from an EMBL/GenBank/DDBJ whole genome shotgun (WGS) entry which is preliminary data.</text>
</comment>
<feature type="transmembrane region" description="Helical" evidence="6">
    <location>
        <begin position="56"/>
        <end position="75"/>
    </location>
</feature>
<keyword evidence="5 6" id="KW-0472">Membrane</keyword>
<sequence>MSTAEAAPPANKKAGGRGLNFDYQEYALVGVIALLVVAGTILKGDSFLSTDNLFNVLRQGSIVGVMAIGMTFVIATAGIDLSVGAMLAAAGVAGGLVVDSGSLAFMVGAILMGVALGSINGLAVAYGKVVPFIATLAMLLMARGLALWMSDKTPISLFDLDAVRWFGTGEVIGIPSSLIVFLAVAAIGWILLNRTPYGRYVVAVGGNQEAARIAGIKVRWILFSVYALSGLCVGIAAILLCGRLASASPVAGNLNELDAIAAVVIGGTSLAGGRATIVGTVLGVITFAIVFNLLTLMNLAVEIQQITKGGIILAAVLLQRRSST</sequence>
<feature type="transmembrane region" description="Helical" evidence="6">
    <location>
        <begin position="171"/>
        <end position="192"/>
    </location>
</feature>
<dbReference type="InterPro" id="IPR001851">
    <property type="entry name" value="ABC_transp_permease"/>
</dbReference>
<evidence type="ECO:0000313" key="8">
    <source>
        <dbReference type="Proteomes" id="UP000278962"/>
    </source>
</evidence>
<proteinExistence type="predicted"/>
<organism evidence="7 8">
    <name type="scientific">Solirubrobacter pauli</name>
    <dbReference type="NCBI Taxonomy" id="166793"/>
    <lineage>
        <taxon>Bacteria</taxon>
        <taxon>Bacillati</taxon>
        <taxon>Actinomycetota</taxon>
        <taxon>Thermoleophilia</taxon>
        <taxon>Solirubrobacterales</taxon>
        <taxon>Solirubrobacteraceae</taxon>
        <taxon>Solirubrobacter</taxon>
    </lineage>
</organism>
<dbReference type="Proteomes" id="UP000278962">
    <property type="component" value="Unassembled WGS sequence"/>
</dbReference>
<dbReference type="OrthoDB" id="9808136at2"/>
<dbReference type="Pfam" id="PF02653">
    <property type="entry name" value="BPD_transp_2"/>
    <property type="match status" value="1"/>
</dbReference>
<dbReference type="GO" id="GO:0022857">
    <property type="term" value="F:transmembrane transporter activity"/>
    <property type="evidence" value="ECO:0007669"/>
    <property type="project" value="InterPro"/>
</dbReference>
<protein>
    <submittedName>
        <fullName evidence="7">Monosaccharide ABC transporter membrane protein (CUT2 family)</fullName>
    </submittedName>
</protein>
<name>A0A660L5V8_9ACTN</name>
<feature type="transmembrane region" description="Helical" evidence="6">
    <location>
        <begin position="105"/>
        <end position="126"/>
    </location>
</feature>
<keyword evidence="4 6" id="KW-1133">Transmembrane helix</keyword>
<evidence type="ECO:0000256" key="2">
    <source>
        <dbReference type="ARBA" id="ARBA00022475"/>
    </source>
</evidence>
<evidence type="ECO:0000256" key="6">
    <source>
        <dbReference type="SAM" id="Phobius"/>
    </source>
</evidence>
<feature type="transmembrane region" description="Helical" evidence="6">
    <location>
        <begin position="220"/>
        <end position="242"/>
    </location>
</feature>
<evidence type="ECO:0000256" key="4">
    <source>
        <dbReference type="ARBA" id="ARBA00022989"/>
    </source>
</evidence>
<dbReference type="AlphaFoldDB" id="A0A660L5V8"/>
<dbReference type="EMBL" id="RBIL01000002">
    <property type="protein sequence ID" value="RKQ88269.1"/>
    <property type="molecule type" value="Genomic_DNA"/>
</dbReference>
<evidence type="ECO:0000256" key="1">
    <source>
        <dbReference type="ARBA" id="ARBA00004651"/>
    </source>
</evidence>
<evidence type="ECO:0000256" key="3">
    <source>
        <dbReference type="ARBA" id="ARBA00022692"/>
    </source>
</evidence>
<accession>A0A660L5V8</accession>
<feature type="transmembrane region" description="Helical" evidence="6">
    <location>
        <begin position="132"/>
        <end position="150"/>
    </location>
</feature>
<dbReference type="CDD" id="cd06579">
    <property type="entry name" value="TM_PBP1_transp_AraH_like"/>
    <property type="match status" value="1"/>
</dbReference>
<dbReference type="PANTHER" id="PTHR32196">
    <property type="entry name" value="ABC TRANSPORTER PERMEASE PROTEIN YPHD-RELATED-RELATED"/>
    <property type="match status" value="1"/>
</dbReference>
<dbReference type="GO" id="GO:0005886">
    <property type="term" value="C:plasma membrane"/>
    <property type="evidence" value="ECO:0007669"/>
    <property type="project" value="UniProtKB-SubCell"/>
</dbReference>
<keyword evidence="8" id="KW-1185">Reference proteome</keyword>
<evidence type="ECO:0000313" key="7">
    <source>
        <dbReference type="EMBL" id="RKQ88269.1"/>
    </source>
</evidence>
<keyword evidence="2" id="KW-1003">Cell membrane</keyword>
<gene>
    <name evidence="7" type="ORF">C8N24_6311</name>
</gene>
<keyword evidence="3 6" id="KW-0812">Transmembrane</keyword>
<reference evidence="7 8" key="1">
    <citation type="submission" date="2018-10" db="EMBL/GenBank/DDBJ databases">
        <title>Genomic Encyclopedia of Archaeal and Bacterial Type Strains, Phase II (KMG-II): from individual species to whole genera.</title>
        <authorList>
            <person name="Goeker M."/>
        </authorList>
    </citation>
    <scope>NUCLEOTIDE SEQUENCE [LARGE SCALE GENOMIC DNA]</scope>
    <source>
        <strain evidence="7 8">DSM 14954</strain>
    </source>
</reference>